<feature type="non-terminal residue" evidence="2">
    <location>
        <position position="92"/>
    </location>
</feature>
<proteinExistence type="predicted"/>
<protein>
    <recommendedName>
        <fullName evidence="1">Mu-like prophage FluMu N-terminal domain-containing protein</fullName>
    </recommendedName>
</protein>
<organism evidence="2 3">
    <name type="scientific">Shigella sonnei</name>
    <dbReference type="NCBI Taxonomy" id="624"/>
    <lineage>
        <taxon>Bacteria</taxon>
        <taxon>Pseudomonadati</taxon>
        <taxon>Pseudomonadota</taxon>
        <taxon>Gammaproteobacteria</taxon>
        <taxon>Enterobacterales</taxon>
        <taxon>Enterobacteriaceae</taxon>
        <taxon>Shigella</taxon>
    </lineage>
</organism>
<reference evidence="2" key="1">
    <citation type="submission" date="2020-02" db="EMBL/GenBank/DDBJ databases">
        <authorList>
            <consortium name="PulseNet: The National Subtyping Network for Foodborne Disease Surveillance"/>
            <person name="Tarr C.L."/>
            <person name="Trees E."/>
            <person name="Katz L.S."/>
            <person name="Carleton-Romer H.A."/>
            <person name="Stroika S."/>
            <person name="Kucerova Z."/>
            <person name="Roache K.F."/>
            <person name="Sabol A.L."/>
            <person name="Besser J."/>
            <person name="Gerner-Smidt P."/>
        </authorList>
    </citation>
    <scope>NUCLEOTIDE SEQUENCE</scope>
    <source>
        <strain evidence="2">PNUSAE023710</strain>
    </source>
</reference>
<evidence type="ECO:0000313" key="2">
    <source>
        <dbReference type="EMBL" id="EFW7013451.1"/>
    </source>
</evidence>
<accession>A0A9P2IL20</accession>
<dbReference type="AlphaFoldDB" id="A0A9P2IL20"/>
<dbReference type="Proteomes" id="UP000597687">
    <property type="component" value="Unassembled WGS sequence"/>
</dbReference>
<comment type="caution">
    <text evidence="2">The sequence shown here is derived from an EMBL/GenBank/DDBJ whole genome shotgun (WGS) entry which is preliminary data.</text>
</comment>
<dbReference type="InterPro" id="IPR041227">
    <property type="entry name" value="FluMu_N"/>
</dbReference>
<dbReference type="SUPFAM" id="SSF160059">
    <property type="entry name" value="PriA/YqbF domain"/>
    <property type="match status" value="1"/>
</dbReference>
<feature type="domain" description="Mu-like prophage FluMu N-terminal" evidence="1">
    <location>
        <begin position="36"/>
        <end position="72"/>
    </location>
</feature>
<evidence type="ECO:0000313" key="3">
    <source>
        <dbReference type="Proteomes" id="UP000597687"/>
    </source>
</evidence>
<dbReference type="Pfam" id="PF17891">
    <property type="entry name" value="FluMu_N"/>
    <property type="match status" value="1"/>
</dbReference>
<dbReference type="Gene3D" id="3.40.5.80">
    <property type="match status" value="1"/>
</dbReference>
<evidence type="ECO:0000259" key="1">
    <source>
        <dbReference type="Pfam" id="PF17891"/>
    </source>
</evidence>
<name>A0A9P2IL20_SHISO</name>
<dbReference type="EMBL" id="AAUUDD010000003">
    <property type="protein sequence ID" value="EFW7013451.1"/>
    <property type="molecule type" value="Genomic_DNA"/>
</dbReference>
<sequence length="92" mass="9798">MNEHHTVAATDDSGLQVSGDNSVTVLAEVRCSRSAFRRAGFLFTRGRQQVEVTPEQLARLEAEPCLTVRILQTSADDAGSVAGVVHAVACTD</sequence>
<gene>
    <name evidence="2" type="ORF">FIO44_000712</name>
</gene>